<dbReference type="EMBL" id="PHEX01000052">
    <property type="protein sequence ID" value="PKQ27811.1"/>
    <property type="molecule type" value="Genomic_DNA"/>
</dbReference>
<dbReference type="InterPro" id="IPR016039">
    <property type="entry name" value="Thiolase-like"/>
</dbReference>
<gene>
    <name evidence="2" type="ORF">CVT63_06075</name>
</gene>
<evidence type="ECO:0000313" key="2">
    <source>
        <dbReference type="EMBL" id="PKQ27811.1"/>
    </source>
</evidence>
<dbReference type="SUPFAM" id="SSF53901">
    <property type="entry name" value="Thiolase-like"/>
    <property type="match status" value="2"/>
</dbReference>
<organism evidence="2 3">
    <name type="scientific">Candidatus Anoxymicrobium japonicum</name>
    <dbReference type="NCBI Taxonomy" id="2013648"/>
    <lineage>
        <taxon>Bacteria</taxon>
        <taxon>Bacillati</taxon>
        <taxon>Actinomycetota</taxon>
        <taxon>Candidatus Geothermincolia</taxon>
        <taxon>Candidatus Geothermincolales</taxon>
        <taxon>Candidatus Anoxymicrobiaceae</taxon>
        <taxon>Candidatus Anoxymicrobium</taxon>
    </lineage>
</organism>
<accession>A0A2N3G512</accession>
<dbReference type="PANTHER" id="PTHR34069:SF2">
    <property type="entry name" value="BETA-KETOACYL-[ACYL-CARRIER-PROTEIN] SYNTHASE III"/>
    <property type="match status" value="1"/>
</dbReference>
<proteinExistence type="predicted"/>
<dbReference type="CDD" id="cd00827">
    <property type="entry name" value="init_cond_enzymes"/>
    <property type="match status" value="1"/>
</dbReference>
<dbReference type="GO" id="GO:0044550">
    <property type="term" value="P:secondary metabolite biosynthetic process"/>
    <property type="evidence" value="ECO:0007669"/>
    <property type="project" value="TreeGrafter"/>
</dbReference>
<dbReference type="AlphaFoldDB" id="A0A2N3G512"/>
<dbReference type="InterPro" id="IPR012340">
    <property type="entry name" value="NA-bd_OB-fold"/>
</dbReference>
<evidence type="ECO:0000259" key="1">
    <source>
        <dbReference type="Pfam" id="PF12172"/>
    </source>
</evidence>
<dbReference type="InterPro" id="IPR022002">
    <property type="entry name" value="ChsH2_Znr"/>
</dbReference>
<dbReference type="PANTHER" id="PTHR34069">
    <property type="entry name" value="3-OXOACYL-[ACYL-CARRIER-PROTEIN] SYNTHASE 3"/>
    <property type="match status" value="1"/>
</dbReference>
<dbReference type="Gene3D" id="3.40.47.10">
    <property type="match status" value="2"/>
</dbReference>
<evidence type="ECO:0000313" key="3">
    <source>
        <dbReference type="Proteomes" id="UP000233654"/>
    </source>
</evidence>
<dbReference type="Proteomes" id="UP000233654">
    <property type="component" value="Unassembled WGS sequence"/>
</dbReference>
<dbReference type="Pfam" id="PF12172">
    <property type="entry name" value="zf-ChsH2"/>
    <property type="match status" value="1"/>
</dbReference>
<comment type="caution">
    <text evidence="2">The sequence shown here is derived from an EMBL/GenBank/DDBJ whole genome shotgun (WGS) entry which is preliminary data.</text>
</comment>
<feature type="domain" description="ChsH2 rubredoxin-like zinc ribbon" evidence="1">
    <location>
        <begin position="367"/>
        <end position="393"/>
    </location>
</feature>
<sequence length="486" mass="52590">MVGIRSYGGYVPRYRLNRMVIFGSMGWINPANILNAQGEKAVANFDEDAVTMAAAAAIDCVNGFERSEIGGVYFASTTAPYRERLCANLVAGALATGESIRTVDFAGGLKAGASGLMAALDAVAAGSANNVVVSAADCRLGKMGSVQELMFADAAGAVMVGNDDVIAEYKGSFSMGHDFVDHVRGAETRFDRQWEERWIRDIGFGQFIPEAVNGLCAKHNVAPGDFAKIIYPCYYGGARKAINKKLGLEPDRVQDNMQAVIGDAGTAQPMIMLARALEDAAPGDKIMLVSYGNGCDALFFEVTDAIRKLAPRRGVSGCLARRADLDNYQKYLVWRGMAPVELGLRSEEQKWTRWSLMWRDHRAMLSLTGSRCKACGTPQFPPQKICVNPNCGAVDDSLPHVMSDKGGKIFSFTSDMLAATINPPAMYGAVDFNGGGRYMFDFTDCGIDDLAVGGSVEFSFRVKHRDDEHDITNYFWKAVPVAEGAE</sequence>
<dbReference type="SUPFAM" id="SSF50249">
    <property type="entry name" value="Nucleic acid-binding proteins"/>
    <property type="match status" value="1"/>
</dbReference>
<name>A0A2N3G512_9ACTN</name>
<dbReference type="GO" id="GO:0016746">
    <property type="term" value="F:acyltransferase activity"/>
    <property type="evidence" value="ECO:0007669"/>
    <property type="project" value="UniProtKB-KW"/>
</dbReference>
<protein>
    <submittedName>
        <fullName evidence="2">3-hydroxy-3-methylglutaryl CoA synthase</fullName>
    </submittedName>
</protein>
<reference evidence="2 3" key="1">
    <citation type="journal article" date="2017" name="ISME J.">
        <title>Potential for microbial H2 and metal transformations associated with novel bacteria and archaea in deep terrestrial subsurface sediments.</title>
        <authorList>
            <person name="Hernsdorf A.W."/>
            <person name="Amano Y."/>
            <person name="Miyakawa K."/>
            <person name="Ise K."/>
            <person name="Suzuki Y."/>
            <person name="Anantharaman K."/>
            <person name="Probst A."/>
            <person name="Burstein D."/>
            <person name="Thomas B.C."/>
            <person name="Banfield J.F."/>
        </authorList>
    </citation>
    <scope>NUCLEOTIDE SEQUENCE [LARGE SCALE GENOMIC DNA]</scope>
    <source>
        <strain evidence="2">HGW-Actinobacteria-3</strain>
    </source>
</reference>